<proteinExistence type="predicted"/>
<name>A0ABS4CHJ4_9ENTE</name>
<keyword evidence="1" id="KW-0238">DNA-binding</keyword>
<dbReference type="SMART" id="SM00422">
    <property type="entry name" value="HTH_MERR"/>
    <property type="match status" value="1"/>
</dbReference>
<evidence type="ECO:0000313" key="4">
    <source>
        <dbReference type="Proteomes" id="UP000673375"/>
    </source>
</evidence>
<accession>A0ABS4CHJ4</accession>
<dbReference type="SUPFAM" id="SSF46955">
    <property type="entry name" value="Putative DNA-binding domain"/>
    <property type="match status" value="1"/>
</dbReference>
<reference evidence="3 4" key="1">
    <citation type="submission" date="2020-12" db="EMBL/GenBank/DDBJ databases">
        <title>Vagococcus allomyrinae sp. nov. and Enterococcus lavae sp. nov., isolated from the larvae of Allomyrina dichotoma.</title>
        <authorList>
            <person name="Lee S.D."/>
        </authorList>
    </citation>
    <scope>NUCLEOTIDE SEQUENCE [LARGE SCALE GENOMIC DNA]</scope>
    <source>
        <strain evidence="3 4">BWM-S5</strain>
    </source>
</reference>
<dbReference type="InterPro" id="IPR009061">
    <property type="entry name" value="DNA-bd_dom_put_sf"/>
</dbReference>
<protein>
    <submittedName>
        <fullName evidence="3">MerR family transcriptional regulator</fullName>
    </submittedName>
</protein>
<dbReference type="InterPro" id="IPR000551">
    <property type="entry name" value="MerR-type_HTH_dom"/>
</dbReference>
<sequence length="250" mass="29511">MKEEYTTGEFATLCKLSKKALFHYDKIDLVKPIRVDEKGYRFYRLYQCDQISTIKLFQELGLSLKEIKEIFHSQDFSLKSTVLHTQKEILAQKIEELAAMKEMLEFLTIRFDHFQTIGTEHLYREAVSEDEYYHVSDKSGEPVSVNYLNYGYQYGVLFKREELPDENEVPKHSHIFQRTTKEESNFRKPKGTYLSMLYLLSNEEIMTCIPSFLQEIDLAETEGPLYHEDYCSEIAGYPDKFVIKLSIKLR</sequence>
<dbReference type="Proteomes" id="UP000673375">
    <property type="component" value="Unassembled WGS sequence"/>
</dbReference>
<evidence type="ECO:0000313" key="3">
    <source>
        <dbReference type="EMBL" id="MBP1046095.1"/>
    </source>
</evidence>
<organism evidence="3 4">
    <name type="scientific">Enterococcus larvae</name>
    <dbReference type="NCBI Taxonomy" id="2794352"/>
    <lineage>
        <taxon>Bacteria</taxon>
        <taxon>Bacillati</taxon>
        <taxon>Bacillota</taxon>
        <taxon>Bacilli</taxon>
        <taxon>Lactobacillales</taxon>
        <taxon>Enterococcaceae</taxon>
        <taxon>Enterococcus</taxon>
    </lineage>
</organism>
<evidence type="ECO:0000256" key="1">
    <source>
        <dbReference type="ARBA" id="ARBA00023125"/>
    </source>
</evidence>
<dbReference type="InterPro" id="IPR047057">
    <property type="entry name" value="MerR_fam"/>
</dbReference>
<dbReference type="Pfam" id="PF13411">
    <property type="entry name" value="MerR_1"/>
    <property type="match status" value="1"/>
</dbReference>
<gene>
    <name evidence="3" type="ORF">I6N96_07350</name>
</gene>
<evidence type="ECO:0000259" key="2">
    <source>
        <dbReference type="PROSITE" id="PS50937"/>
    </source>
</evidence>
<dbReference type="PROSITE" id="PS50937">
    <property type="entry name" value="HTH_MERR_2"/>
    <property type="match status" value="1"/>
</dbReference>
<dbReference type="Gene3D" id="1.10.1660.10">
    <property type="match status" value="1"/>
</dbReference>
<comment type="caution">
    <text evidence="3">The sequence shown here is derived from an EMBL/GenBank/DDBJ whole genome shotgun (WGS) entry which is preliminary data.</text>
</comment>
<dbReference type="PANTHER" id="PTHR30204:SF85">
    <property type="entry name" value="MULTIDRUG-EFFLUX TRANSPORTER 2 REGULATOR"/>
    <property type="match status" value="1"/>
</dbReference>
<dbReference type="PANTHER" id="PTHR30204">
    <property type="entry name" value="REDOX-CYCLING DRUG-SENSING TRANSCRIPTIONAL ACTIVATOR SOXR"/>
    <property type="match status" value="1"/>
</dbReference>
<feature type="domain" description="HTH merR-type" evidence="2">
    <location>
        <begin position="4"/>
        <end position="73"/>
    </location>
</feature>
<keyword evidence="4" id="KW-1185">Reference proteome</keyword>
<dbReference type="EMBL" id="JAEDXU010000003">
    <property type="protein sequence ID" value="MBP1046095.1"/>
    <property type="molecule type" value="Genomic_DNA"/>
</dbReference>
<dbReference type="RefSeq" id="WP_209556918.1">
    <property type="nucleotide sequence ID" value="NZ_JAEDXU010000003.1"/>
</dbReference>